<evidence type="ECO:0000313" key="3">
    <source>
        <dbReference type="Proteomes" id="UP000076552"/>
    </source>
</evidence>
<proteinExistence type="predicted"/>
<dbReference type="InterPro" id="IPR040151">
    <property type="entry name" value="Gfd2/YDR514C-like"/>
</dbReference>
<dbReference type="SUPFAM" id="SSF53098">
    <property type="entry name" value="Ribonuclease H-like"/>
    <property type="match status" value="1"/>
</dbReference>
<dbReference type="PANTHER" id="PTHR28083">
    <property type="entry name" value="GOOD FOR FULL DBP5 ACTIVITY PROTEIN 2"/>
    <property type="match status" value="1"/>
</dbReference>
<dbReference type="InterPro" id="IPR012337">
    <property type="entry name" value="RNaseH-like_sf"/>
</dbReference>
<protein>
    <submittedName>
        <fullName evidence="2">QDE-2-interacting protein</fullName>
    </submittedName>
</protein>
<name>A0A166XWS3_9PEZI</name>
<sequence>MVPTKAQQIERLIQAFGDSIRFEEGPHQEVEETSETIVLDPLALDRQTAAEKAAIQGKSITQPALSKATPQYVGPPLKPSKSEKLAPADFNALISQAFPEFKNMKAGDLSEEGMTFVSWDLVQRYPSSFIGKTNRPKASFIMGCAGFSAQPFFDDMTEEQAWDFFYVYHPHALDKMPYIFVPTKQFQHFLDVVNASIQTRLTIPPGKPGEMFYITFGSSCTTRPKYIARSASHNEYRALRDAIPHPKEEDACADATDFGKDMLLSLLNMHNNYRGTKTKGKKKQQKAQNREESLYDAQLYLGLRPSASEIAEKDKEVALDEPVRHAQDQNVVFVCIDIEVAEEHHGTVLEIGLSILDTKDIADVPPDENGRNWVPFIQNRHLIADEHRHIRNRKYIKGCPELFNFGKSEYPKLSDLGPSVIAAINDLSVAGQEGVAEPDKRFRNIVLLGHDLRSDLGYLETMGVELWSVGGVMSRTLDTKDMHQAWRQETQGRSLAMVLTDLGIPHSNLHNAGNDAAYTMQAMLGLAVAARVGKGRKKNLDIGTEEYLNNT</sequence>
<dbReference type="GO" id="GO:0003676">
    <property type="term" value="F:nucleic acid binding"/>
    <property type="evidence" value="ECO:0007669"/>
    <property type="project" value="InterPro"/>
</dbReference>
<reference evidence="2 3" key="1">
    <citation type="submission" date="2015-06" db="EMBL/GenBank/DDBJ databases">
        <title>Survival trade-offs in plant roots during colonization by closely related pathogenic and mutualistic fungi.</title>
        <authorList>
            <person name="Hacquard S."/>
            <person name="Kracher B."/>
            <person name="Hiruma K."/>
            <person name="Weinman A."/>
            <person name="Muench P."/>
            <person name="Garrido Oter R."/>
            <person name="Ver Loren van Themaat E."/>
            <person name="Dallerey J.-F."/>
            <person name="Damm U."/>
            <person name="Henrissat B."/>
            <person name="Lespinet O."/>
            <person name="Thon M."/>
            <person name="Kemen E."/>
            <person name="McHardy A.C."/>
            <person name="Schulze-Lefert P."/>
            <person name="O'Connell R.J."/>
        </authorList>
    </citation>
    <scope>NUCLEOTIDE SEQUENCE [LARGE SCALE GENOMIC DNA]</scope>
    <source>
        <strain evidence="2 3">0861</strain>
    </source>
</reference>
<dbReference type="EMBL" id="LFIV01000010">
    <property type="protein sequence ID" value="KZL77032.1"/>
    <property type="molecule type" value="Genomic_DNA"/>
</dbReference>
<dbReference type="STRING" id="708197.A0A166XWS3"/>
<organism evidence="2 3">
    <name type="scientific">Colletotrichum tofieldiae</name>
    <dbReference type="NCBI Taxonomy" id="708197"/>
    <lineage>
        <taxon>Eukaryota</taxon>
        <taxon>Fungi</taxon>
        <taxon>Dikarya</taxon>
        <taxon>Ascomycota</taxon>
        <taxon>Pezizomycotina</taxon>
        <taxon>Sordariomycetes</taxon>
        <taxon>Hypocreomycetidae</taxon>
        <taxon>Glomerellales</taxon>
        <taxon>Glomerellaceae</taxon>
        <taxon>Colletotrichum</taxon>
        <taxon>Colletotrichum spaethianum species complex</taxon>
    </lineage>
</organism>
<feature type="domain" description="Gfd2/YDR514C-like C-terminal" evidence="1">
    <location>
        <begin position="332"/>
        <end position="525"/>
    </location>
</feature>
<dbReference type="PANTHER" id="PTHR28083:SF1">
    <property type="entry name" value="GOOD FOR FULL DBP5 ACTIVITY PROTEIN 2"/>
    <property type="match status" value="1"/>
</dbReference>
<accession>A0A166XWS3</accession>
<evidence type="ECO:0000259" key="1">
    <source>
        <dbReference type="Pfam" id="PF21762"/>
    </source>
</evidence>
<dbReference type="InterPro" id="IPR048519">
    <property type="entry name" value="Gfd2/YDR514C-like_C"/>
</dbReference>
<dbReference type="Pfam" id="PF21762">
    <property type="entry name" value="DEDDh_C"/>
    <property type="match status" value="1"/>
</dbReference>
<dbReference type="AlphaFoldDB" id="A0A166XWS3"/>
<comment type="caution">
    <text evidence="2">The sequence shown here is derived from an EMBL/GenBank/DDBJ whole genome shotgun (WGS) entry which is preliminary data.</text>
</comment>
<dbReference type="InterPro" id="IPR036397">
    <property type="entry name" value="RNaseH_sf"/>
</dbReference>
<gene>
    <name evidence="2" type="ORF">CT0861_10236</name>
</gene>
<dbReference type="Gene3D" id="3.30.420.10">
    <property type="entry name" value="Ribonuclease H-like superfamily/Ribonuclease H"/>
    <property type="match status" value="1"/>
</dbReference>
<dbReference type="Proteomes" id="UP000076552">
    <property type="component" value="Unassembled WGS sequence"/>
</dbReference>
<keyword evidence="3" id="KW-1185">Reference proteome</keyword>
<dbReference type="GO" id="GO:0005634">
    <property type="term" value="C:nucleus"/>
    <property type="evidence" value="ECO:0007669"/>
    <property type="project" value="TreeGrafter"/>
</dbReference>
<evidence type="ECO:0000313" key="2">
    <source>
        <dbReference type="EMBL" id="KZL77032.1"/>
    </source>
</evidence>